<organism evidence="9 10">
    <name type="scientific">Sphingomonas arantia</name>
    <dbReference type="NCBI Taxonomy" id="1460676"/>
    <lineage>
        <taxon>Bacteria</taxon>
        <taxon>Pseudomonadati</taxon>
        <taxon>Pseudomonadota</taxon>
        <taxon>Alphaproteobacteria</taxon>
        <taxon>Sphingomonadales</taxon>
        <taxon>Sphingomonadaceae</taxon>
        <taxon>Sphingomonas</taxon>
    </lineage>
</organism>
<dbReference type="InterPro" id="IPR038063">
    <property type="entry name" value="Transpep_catalytic_dom"/>
</dbReference>
<evidence type="ECO:0000256" key="2">
    <source>
        <dbReference type="ARBA" id="ARBA00005992"/>
    </source>
</evidence>
<reference evidence="10" key="1">
    <citation type="journal article" date="2019" name="Int. J. Syst. Evol. Microbiol.">
        <title>The Global Catalogue of Microorganisms (GCM) 10K type strain sequencing project: providing services to taxonomists for standard genome sequencing and annotation.</title>
        <authorList>
            <consortium name="The Broad Institute Genomics Platform"/>
            <consortium name="The Broad Institute Genome Sequencing Center for Infectious Disease"/>
            <person name="Wu L."/>
            <person name="Ma J."/>
        </authorList>
    </citation>
    <scope>NUCLEOTIDE SEQUENCE [LARGE SCALE GENOMIC DNA]</scope>
    <source>
        <strain evidence="10">CGMCC 1.12702</strain>
    </source>
</reference>
<evidence type="ECO:0000256" key="6">
    <source>
        <dbReference type="ARBA" id="ARBA00023316"/>
    </source>
</evidence>
<evidence type="ECO:0000259" key="8">
    <source>
        <dbReference type="PROSITE" id="PS52029"/>
    </source>
</evidence>
<comment type="similarity">
    <text evidence="2">Belongs to the YkuD family.</text>
</comment>
<dbReference type="PANTHER" id="PTHR30582">
    <property type="entry name" value="L,D-TRANSPEPTIDASE"/>
    <property type="match status" value="1"/>
</dbReference>
<evidence type="ECO:0000256" key="3">
    <source>
        <dbReference type="ARBA" id="ARBA00022679"/>
    </source>
</evidence>
<dbReference type="SUPFAM" id="SSF141523">
    <property type="entry name" value="L,D-transpeptidase catalytic domain-like"/>
    <property type="match status" value="1"/>
</dbReference>
<evidence type="ECO:0000256" key="5">
    <source>
        <dbReference type="ARBA" id="ARBA00022984"/>
    </source>
</evidence>
<proteinExistence type="inferred from homology"/>
<keyword evidence="10" id="KW-1185">Reference proteome</keyword>
<dbReference type="Pfam" id="PF03734">
    <property type="entry name" value="YkuD"/>
    <property type="match status" value="1"/>
</dbReference>
<sequence>MTIDHMNAAPARDWGRATRGIALSLLMATAFPGVTAAQTLPVAAADGRIEQLKPGEFLWAPEIAPAGPVTIIVSLKTQKAYAYRNGVAIGVSTVSTGTEGFATPTGVFTVLQKDADHVSNLYKDAAMPFMQRLTWGGIAMHAGNLPGYPASHGCIRMPLAFAKALFGITRMGITVVITQDALVPVVVPTPGMLKRGVAAPRSDGAFAWNPALSPTGPVSIVVSGRDSRVVVLRNGIEIGSSAIVLDTPVDRTAAFTLQAVDADGEHWLRLPLPGETRTGELSAADRAKGRLPEGFRAALATVLTPGATLLVTRETLASAGTGTPVTIIETDAR</sequence>
<evidence type="ECO:0000256" key="4">
    <source>
        <dbReference type="ARBA" id="ARBA00022960"/>
    </source>
</evidence>
<keyword evidence="6 7" id="KW-0961">Cell wall biogenesis/degradation</keyword>
<protein>
    <submittedName>
        <fullName evidence="9">L,D-transpeptidase</fullName>
    </submittedName>
</protein>
<comment type="caution">
    <text evidence="9">The sequence shown here is derived from an EMBL/GenBank/DDBJ whole genome shotgun (WGS) entry which is preliminary data.</text>
</comment>
<dbReference type="PIRSF" id="PIRSF029342">
    <property type="entry name" value="UCP029342_ErfK/YbiS/YcfS/YnhG"/>
    <property type="match status" value="1"/>
</dbReference>
<evidence type="ECO:0000313" key="9">
    <source>
        <dbReference type="EMBL" id="MFD1951271.1"/>
    </source>
</evidence>
<dbReference type="PANTHER" id="PTHR30582:SF2">
    <property type="entry name" value="L,D-TRANSPEPTIDASE YCIB-RELATED"/>
    <property type="match status" value="1"/>
</dbReference>
<feature type="domain" description="L,D-TPase catalytic" evidence="8">
    <location>
        <begin position="69"/>
        <end position="178"/>
    </location>
</feature>
<keyword evidence="3" id="KW-0808">Transferase</keyword>
<evidence type="ECO:0000256" key="1">
    <source>
        <dbReference type="ARBA" id="ARBA00004752"/>
    </source>
</evidence>
<dbReference type="InterPro" id="IPR005490">
    <property type="entry name" value="LD_TPept_cat_dom"/>
</dbReference>
<dbReference type="Gene3D" id="2.40.440.10">
    <property type="entry name" value="L,D-transpeptidase catalytic domain-like"/>
    <property type="match status" value="1"/>
</dbReference>
<dbReference type="EMBL" id="JBHUGS010000002">
    <property type="protein sequence ID" value="MFD1951271.1"/>
    <property type="molecule type" value="Genomic_DNA"/>
</dbReference>
<dbReference type="PROSITE" id="PS52029">
    <property type="entry name" value="LD_TPASE"/>
    <property type="match status" value="1"/>
</dbReference>
<dbReference type="Proteomes" id="UP001597400">
    <property type="component" value="Unassembled WGS sequence"/>
</dbReference>
<gene>
    <name evidence="9" type="ORF">ACFSGX_10905</name>
</gene>
<accession>A0ABW4U0N3</accession>
<comment type="pathway">
    <text evidence="1 7">Cell wall biogenesis; peptidoglycan biosynthesis.</text>
</comment>
<dbReference type="InterPro" id="IPR016915">
    <property type="entry name" value="UCP029342"/>
</dbReference>
<dbReference type="CDD" id="cd16913">
    <property type="entry name" value="YkuD_like"/>
    <property type="match status" value="1"/>
</dbReference>
<keyword evidence="5 7" id="KW-0573">Peptidoglycan synthesis</keyword>
<keyword evidence="4 7" id="KW-0133">Cell shape</keyword>
<evidence type="ECO:0000313" key="10">
    <source>
        <dbReference type="Proteomes" id="UP001597400"/>
    </source>
</evidence>
<name>A0ABW4U0N3_9SPHN</name>
<feature type="active site" description="Proton donor/acceptor" evidence="7">
    <location>
        <position position="141"/>
    </location>
</feature>
<dbReference type="InterPro" id="IPR050979">
    <property type="entry name" value="LD-transpeptidase"/>
</dbReference>
<dbReference type="NCBIfam" id="NF004785">
    <property type="entry name" value="PRK06132.1-2"/>
    <property type="match status" value="1"/>
</dbReference>
<feature type="active site" description="Nucleophile" evidence="7">
    <location>
        <position position="154"/>
    </location>
</feature>
<evidence type="ECO:0000256" key="7">
    <source>
        <dbReference type="PROSITE-ProRule" id="PRU01373"/>
    </source>
</evidence>